<keyword evidence="5" id="KW-1185">Reference proteome</keyword>
<reference evidence="5" key="1">
    <citation type="submission" date="2017-09" db="EMBL/GenBank/DDBJ databases">
        <title>Brachybacterium sp. VM2412.</title>
        <authorList>
            <person name="Tak E.J."/>
            <person name="Bae J.-W."/>
        </authorList>
    </citation>
    <scope>NUCLEOTIDE SEQUENCE [LARGE SCALE GENOMIC DNA]</scope>
    <source>
        <strain evidence="5">VM2412</strain>
    </source>
</reference>
<dbReference type="PANTHER" id="PTHR33620:SF1">
    <property type="entry name" value="UREASE ACCESSORY PROTEIN F"/>
    <property type="match status" value="1"/>
</dbReference>
<name>A0A291GJN7_9MICO</name>
<evidence type="ECO:0000256" key="3">
    <source>
        <dbReference type="HAMAP-Rule" id="MF_01385"/>
    </source>
</evidence>
<evidence type="ECO:0000313" key="4">
    <source>
        <dbReference type="EMBL" id="ATG50266.1"/>
    </source>
</evidence>
<dbReference type="KEGG" id="brz:CFK38_01070"/>
<protein>
    <recommendedName>
        <fullName evidence="3">Urease accessory protein UreF</fullName>
    </recommendedName>
</protein>
<dbReference type="GO" id="GO:0016151">
    <property type="term" value="F:nickel cation binding"/>
    <property type="evidence" value="ECO:0007669"/>
    <property type="project" value="UniProtKB-UniRule"/>
</dbReference>
<dbReference type="EMBL" id="CP023563">
    <property type="protein sequence ID" value="ATG50266.1"/>
    <property type="molecule type" value="Genomic_DNA"/>
</dbReference>
<dbReference type="InterPro" id="IPR038277">
    <property type="entry name" value="UreF_sf"/>
</dbReference>
<dbReference type="AlphaFoldDB" id="A0A291GJN7"/>
<comment type="subunit">
    <text evidence="3">UreD, UreF and UreG form a complex that acts as a GTP-hydrolysis-dependent molecular chaperone, activating the urease apoprotein by helping to assemble the nickel containing metallocenter of UreC. The UreE protein probably delivers the nickel.</text>
</comment>
<dbReference type="InterPro" id="IPR002639">
    <property type="entry name" value="UreF"/>
</dbReference>
<proteinExistence type="inferred from homology"/>
<organism evidence="4 5">
    <name type="scientific">Brachybacterium vulturis</name>
    <dbReference type="NCBI Taxonomy" id="2017484"/>
    <lineage>
        <taxon>Bacteria</taxon>
        <taxon>Bacillati</taxon>
        <taxon>Actinomycetota</taxon>
        <taxon>Actinomycetes</taxon>
        <taxon>Micrococcales</taxon>
        <taxon>Dermabacteraceae</taxon>
        <taxon>Brachybacterium</taxon>
    </lineage>
</organism>
<evidence type="ECO:0000256" key="1">
    <source>
        <dbReference type="ARBA" id="ARBA00022988"/>
    </source>
</evidence>
<dbReference type="GO" id="GO:0005737">
    <property type="term" value="C:cytoplasm"/>
    <property type="evidence" value="ECO:0007669"/>
    <property type="project" value="UniProtKB-SubCell"/>
</dbReference>
<evidence type="ECO:0000313" key="5">
    <source>
        <dbReference type="Proteomes" id="UP000218165"/>
    </source>
</evidence>
<dbReference type="PANTHER" id="PTHR33620">
    <property type="entry name" value="UREASE ACCESSORY PROTEIN F"/>
    <property type="match status" value="1"/>
</dbReference>
<dbReference type="PIRSF" id="PIRSF009467">
    <property type="entry name" value="Ureas_acces_UreF"/>
    <property type="match status" value="1"/>
</dbReference>
<dbReference type="RefSeq" id="WP_096801406.1">
    <property type="nucleotide sequence ID" value="NZ_CP023563.1"/>
</dbReference>
<keyword evidence="3" id="KW-0963">Cytoplasm</keyword>
<dbReference type="Proteomes" id="UP000218165">
    <property type="component" value="Chromosome"/>
</dbReference>
<accession>A0A291GJN7</accession>
<sequence length="243" mass="25146">MPGTSTTSAAASRTAALLLLGDGRLPAGGYAHSAGLEQAIARGWVRDAADIADHLRGRIHTTGLVSASFAAAAQHRTRLALGAGDLTGLRAQLTELDRELIARTPSPALRKIGQDLGRMLLRAMRSIVPEQAAVLAAAGPVLQQPIAYGVVAAALGLDARDAAGVVLYDSAATPAVAAVKLMSIDPFATHRCLAELAPDLDRLAERAAAHAASDPRELPSHAAPLTDIAAELHSHHDQRLFAS</sequence>
<gene>
    <name evidence="3" type="primary">ureF</name>
    <name evidence="4" type="ORF">CFK38_01070</name>
</gene>
<comment type="subcellular location">
    <subcellularLocation>
        <location evidence="3">Cytoplasm</location>
    </subcellularLocation>
</comment>
<dbReference type="Pfam" id="PF01730">
    <property type="entry name" value="UreF"/>
    <property type="match status" value="1"/>
</dbReference>
<comment type="function">
    <text evidence="3">Required for maturation of urease via the functional incorporation of the urease nickel metallocenter.</text>
</comment>
<comment type="similarity">
    <text evidence="3">Belongs to the UreF family.</text>
</comment>
<keyword evidence="2 3" id="KW-0143">Chaperone</keyword>
<dbReference type="OrthoDB" id="3382047at2"/>
<dbReference type="Gene3D" id="1.10.4190.10">
    <property type="entry name" value="Urease accessory protein UreF"/>
    <property type="match status" value="1"/>
</dbReference>
<dbReference type="HAMAP" id="MF_01385">
    <property type="entry name" value="UreF"/>
    <property type="match status" value="1"/>
</dbReference>
<evidence type="ECO:0000256" key="2">
    <source>
        <dbReference type="ARBA" id="ARBA00023186"/>
    </source>
</evidence>
<keyword evidence="1 3" id="KW-0996">Nickel insertion</keyword>